<dbReference type="Proteomes" id="UP000625033">
    <property type="component" value="Unassembled WGS sequence"/>
</dbReference>
<dbReference type="AlphaFoldDB" id="A0A931DBR2"/>
<comment type="similarity">
    <text evidence="1">Belongs to the type-I restriction system S methylase family.</text>
</comment>
<dbReference type="GO" id="GO:0003677">
    <property type="term" value="F:DNA binding"/>
    <property type="evidence" value="ECO:0007669"/>
    <property type="project" value="UniProtKB-KW"/>
</dbReference>
<evidence type="ECO:0000256" key="4">
    <source>
        <dbReference type="SAM" id="MobiDB-lite"/>
    </source>
</evidence>
<keyword evidence="3" id="KW-0238">DNA-binding</keyword>
<proteinExistence type="inferred from homology"/>
<evidence type="ECO:0000259" key="5">
    <source>
        <dbReference type="Pfam" id="PF01420"/>
    </source>
</evidence>
<dbReference type="InterPro" id="IPR052021">
    <property type="entry name" value="Type-I_RS_S_subunit"/>
</dbReference>
<organism evidence="6 7">
    <name type="scientific">Zhihengliuella flava</name>
    <dbReference type="NCBI Taxonomy" id="1285193"/>
    <lineage>
        <taxon>Bacteria</taxon>
        <taxon>Bacillati</taxon>
        <taxon>Actinomycetota</taxon>
        <taxon>Actinomycetes</taxon>
        <taxon>Micrococcales</taxon>
        <taxon>Micrococcaceae</taxon>
        <taxon>Zhihengliuella</taxon>
    </lineage>
</organism>
<dbReference type="PANTHER" id="PTHR30408:SF12">
    <property type="entry name" value="TYPE I RESTRICTION ENZYME MJAVIII SPECIFICITY SUBUNIT"/>
    <property type="match status" value="1"/>
</dbReference>
<comment type="caution">
    <text evidence="6">The sequence shown here is derived from an EMBL/GenBank/DDBJ whole genome shotgun (WGS) entry which is preliminary data.</text>
</comment>
<protein>
    <submittedName>
        <fullName evidence="6">Type I restriction enzyme S subunit</fullName>
        <ecNumber evidence="6">3.1.21.3</ecNumber>
    </submittedName>
</protein>
<reference evidence="6" key="1">
    <citation type="submission" date="2020-11" db="EMBL/GenBank/DDBJ databases">
        <title>Sequencing the genomes of 1000 actinobacteria strains.</title>
        <authorList>
            <person name="Klenk H.-P."/>
        </authorList>
    </citation>
    <scope>NUCLEOTIDE SEQUENCE</scope>
    <source>
        <strain evidence="6">DSM 26152</strain>
    </source>
</reference>
<dbReference type="EMBL" id="JADOTZ010000001">
    <property type="protein sequence ID" value="MBG6083820.1"/>
    <property type="molecule type" value="Genomic_DNA"/>
</dbReference>
<feature type="region of interest" description="Disordered" evidence="4">
    <location>
        <begin position="211"/>
        <end position="230"/>
    </location>
</feature>
<name>A0A931DBR2_9MICC</name>
<dbReference type="CDD" id="cd17260">
    <property type="entry name" value="RMtype1_S_EcoEI-TRD1-CR1_like"/>
    <property type="match status" value="1"/>
</dbReference>
<keyword evidence="2" id="KW-0680">Restriction system</keyword>
<dbReference type="RefSeq" id="WP_196835215.1">
    <property type="nucleotide sequence ID" value="NZ_JADOTZ010000001.1"/>
</dbReference>
<gene>
    <name evidence="6" type="ORF">IW252_000587</name>
</gene>
<feature type="domain" description="Type I restriction modification DNA specificity" evidence="5">
    <location>
        <begin position="196"/>
        <end position="367"/>
    </location>
</feature>
<dbReference type="PANTHER" id="PTHR30408">
    <property type="entry name" value="TYPE-1 RESTRICTION ENZYME ECOKI SPECIFICITY PROTEIN"/>
    <property type="match status" value="1"/>
</dbReference>
<keyword evidence="6" id="KW-0378">Hydrolase</keyword>
<dbReference type="InterPro" id="IPR044946">
    <property type="entry name" value="Restrct_endonuc_typeI_TRD_sf"/>
</dbReference>
<dbReference type="EC" id="3.1.21.3" evidence="6"/>
<evidence type="ECO:0000313" key="6">
    <source>
        <dbReference type="EMBL" id="MBG6083820.1"/>
    </source>
</evidence>
<dbReference type="CDD" id="cd17282">
    <property type="entry name" value="RMtype1_S_Eco16444ORF1681_TRD1-CR1_like"/>
    <property type="match status" value="1"/>
</dbReference>
<dbReference type="GO" id="GO:0009035">
    <property type="term" value="F:type I site-specific deoxyribonuclease activity"/>
    <property type="evidence" value="ECO:0007669"/>
    <property type="project" value="UniProtKB-EC"/>
</dbReference>
<evidence type="ECO:0000313" key="7">
    <source>
        <dbReference type="Proteomes" id="UP000625033"/>
    </source>
</evidence>
<evidence type="ECO:0000256" key="2">
    <source>
        <dbReference type="ARBA" id="ARBA00022747"/>
    </source>
</evidence>
<feature type="domain" description="Type I restriction modification DNA specificity" evidence="5">
    <location>
        <begin position="52"/>
        <end position="171"/>
    </location>
</feature>
<dbReference type="GO" id="GO:0009307">
    <property type="term" value="P:DNA restriction-modification system"/>
    <property type="evidence" value="ECO:0007669"/>
    <property type="project" value="UniProtKB-KW"/>
</dbReference>
<dbReference type="SUPFAM" id="SSF116734">
    <property type="entry name" value="DNA methylase specificity domain"/>
    <property type="match status" value="2"/>
</dbReference>
<keyword evidence="7" id="KW-1185">Reference proteome</keyword>
<evidence type="ECO:0000256" key="3">
    <source>
        <dbReference type="ARBA" id="ARBA00023125"/>
    </source>
</evidence>
<dbReference type="Gene3D" id="3.90.220.20">
    <property type="entry name" value="DNA methylase specificity domains"/>
    <property type="match status" value="2"/>
</dbReference>
<sequence length="384" mass="42564">MKHVSLREVAAINPPAHDLSDESTVSFVGMAGLDDASGRVVDERMTLYGDVRKGYRPFKAGDVLVAKITPCFENGKIGLATIENEYGAGSTEFHILRPDENLDARYLSHLLRHPHFREVGKLRMTGSGGQRRVPADYLSKCKIPLPGSSEQRRIADILDKADAIRAKRREAIAHLDSLAQSIFHAMFGDPVTNTKAWPTVALSELGTLDRGVSKHRPRNDPRLLGGPHPLVQTGDVANAGGYLADHSSSYSDFGLSQSRMWPAGTLCITIAANIAKTSILMFDACFPDSVVGFNSTKDQVEFVRHWFKFLQEIIERKAPESAQKNINLAILRSLQVIDPPRVRKQEFARRVRAIEAQRTRLLAAQKAEDELFASLQNRAFKGEL</sequence>
<accession>A0A931DBR2</accession>
<dbReference type="Pfam" id="PF01420">
    <property type="entry name" value="Methylase_S"/>
    <property type="match status" value="2"/>
</dbReference>
<evidence type="ECO:0000256" key="1">
    <source>
        <dbReference type="ARBA" id="ARBA00010923"/>
    </source>
</evidence>
<dbReference type="InterPro" id="IPR000055">
    <property type="entry name" value="Restrct_endonuc_typeI_TRD"/>
</dbReference>